<feature type="domain" description="PH" evidence="4">
    <location>
        <begin position="292"/>
        <end position="325"/>
    </location>
</feature>
<dbReference type="Proteomes" id="UP000023152">
    <property type="component" value="Unassembled WGS sequence"/>
</dbReference>
<feature type="compositionally biased region" description="Polar residues" evidence="2">
    <location>
        <begin position="122"/>
        <end position="132"/>
    </location>
</feature>
<reference evidence="5 6" key="1">
    <citation type="journal article" date="2013" name="Curr. Biol.">
        <title>The Genome of the Foraminiferan Reticulomyxa filosa.</title>
        <authorList>
            <person name="Glockner G."/>
            <person name="Hulsmann N."/>
            <person name="Schleicher M."/>
            <person name="Noegel A.A."/>
            <person name="Eichinger L."/>
            <person name="Gallinger C."/>
            <person name="Pawlowski J."/>
            <person name="Sierra R."/>
            <person name="Euteneuer U."/>
            <person name="Pillet L."/>
            <person name="Moustafa A."/>
            <person name="Platzer M."/>
            <person name="Groth M."/>
            <person name="Szafranski K."/>
            <person name="Schliwa M."/>
        </authorList>
    </citation>
    <scope>NUCLEOTIDE SEQUENCE [LARGE SCALE GENOMIC DNA]</scope>
</reference>
<name>X6MZW8_RETFI</name>
<dbReference type="AlphaFoldDB" id="X6MZW8"/>
<keyword evidence="6" id="KW-1185">Reference proteome</keyword>
<evidence type="ECO:0000313" key="6">
    <source>
        <dbReference type="Proteomes" id="UP000023152"/>
    </source>
</evidence>
<evidence type="ECO:0000259" key="4">
    <source>
        <dbReference type="PROSITE" id="PS50003"/>
    </source>
</evidence>
<organism evidence="5 6">
    <name type="scientific">Reticulomyxa filosa</name>
    <dbReference type="NCBI Taxonomy" id="46433"/>
    <lineage>
        <taxon>Eukaryota</taxon>
        <taxon>Sar</taxon>
        <taxon>Rhizaria</taxon>
        <taxon>Retaria</taxon>
        <taxon>Foraminifera</taxon>
        <taxon>Monothalamids</taxon>
        <taxon>Reticulomyxidae</taxon>
        <taxon>Reticulomyxa</taxon>
    </lineage>
</organism>
<feature type="compositionally biased region" description="Basic and acidic residues" evidence="2">
    <location>
        <begin position="143"/>
        <end position="153"/>
    </location>
</feature>
<feature type="transmembrane region" description="Helical" evidence="3">
    <location>
        <begin position="514"/>
        <end position="535"/>
    </location>
</feature>
<keyword evidence="3" id="KW-0812">Transmembrane</keyword>
<feature type="transmembrane region" description="Helical" evidence="3">
    <location>
        <begin position="371"/>
        <end position="392"/>
    </location>
</feature>
<evidence type="ECO:0000256" key="3">
    <source>
        <dbReference type="SAM" id="Phobius"/>
    </source>
</evidence>
<dbReference type="EMBL" id="ASPP01014135">
    <property type="protein sequence ID" value="ETO19024.1"/>
    <property type="molecule type" value="Genomic_DNA"/>
</dbReference>
<dbReference type="SUPFAM" id="SSF50729">
    <property type="entry name" value="PH domain-like"/>
    <property type="match status" value="1"/>
</dbReference>
<dbReference type="InterPro" id="IPR011993">
    <property type="entry name" value="PH-like_dom_sf"/>
</dbReference>
<sequence>MGMFAVDTKQTNHKIQFRQDETNLTEKDDLLFDNFDSDFGKSPTSTSKMTEYIHAGENKTKIVTKTQNHNFCLFYHIYNQKKKDEKAEKKGEGHTSDSEGSAMSDGERRRIQTMFARENTNTSNISTPTLLSPPSRVHSTKSTIERPRQRDTTTKVVTKSRKSEPVNTPLSDVIPERKIGVNPSKEGTNTRVRSEIQQTDGTKKGVVVSQTPTEEYIYPKKNDCLPELRRGTPFLKFGKQGFPHFRQFNISQKHDELIWFSTKKKLEQKIVIGQETKEFRRISWTTLAPASFTIWYSNNTSSLNLVAKSVDEMRMWIEALRILQEKARNGEDLSKLRSLEVSIDFKDRNRPKSRRHRYFFYIYCRSSQCSFFHLVFHCFIVDASLIINSTILQMIDSGNFVRSHETKDIDIDESVHRRLIGDLKGLTKLFQEVKELAKNEVIQKSNEGTSINQILSELEERMEELKHEVLNTRNTKIAENDVWRTRVDLRTLKEKISVLVKENKKTKRRFTKRLIFFYFNCLYLFVIAFLGIYLVHVNGYFFILIRDLGI</sequence>
<dbReference type="InterPro" id="IPR001849">
    <property type="entry name" value="PH_domain"/>
</dbReference>
<feature type="coiled-coil region" evidence="1">
    <location>
        <begin position="448"/>
        <end position="509"/>
    </location>
</feature>
<feature type="region of interest" description="Disordered" evidence="2">
    <location>
        <begin position="122"/>
        <end position="170"/>
    </location>
</feature>
<feature type="region of interest" description="Disordered" evidence="2">
    <location>
        <begin position="85"/>
        <end position="107"/>
    </location>
</feature>
<evidence type="ECO:0000256" key="2">
    <source>
        <dbReference type="SAM" id="MobiDB-lite"/>
    </source>
</evidence>
<feature type="compositionally biased region" description="Basic and acidic residues" evidence="2">
    <location>
        <begin position="85"/>
        <end position="97"/>
    </location>
</feature>
<dbReference type="OrthoDB" id="269822at2759"/>
<proteinExistence type="predicted"/>
<comment type="caution">
    <text evidence="5">The sequence shown here is derived from an EMBL/GenBank/DDBJ whole genome shotgun (WGS) entry which is preliminary data.</text>
</comment>
<dbReference type="PROSITE" id="PS50003">
    <property type="entry name" value="PH_DOMAIN"/>
    <property type="match status" value="1"/>
</dbReference>
<evidence type="ECO:0000256" key="1">
    <source>
        <dbReference type="SAM" id="Coils"/>
    </source>
</evidence>
<keyword evidence="1" id="KW-0175">Coiled coil</keyword>
<keyword evidence="3" id="KW-1133">Transmembrane helix</keyword>
<evidence type="ECO:0000313" key="5">
    <source>
        <dbReference type="EMBL" id="ETO19024.1"/>
    </source>
</evidence>
<accession>X6MZW8</accession>
<keyword evidence="3" id="KW-0472">Membrane</keyword>
<dbReference type="Gene3D" id="2.30.29.30">
    <property type="entry name" value="Pleckstrin-homology domain (PH domain)/Phosphotyrosine-binding domain (PTB)"/>
    <property type="match status" value="1"/>
</dbReference>
<protein>
    <submittedName>
        <fullName evidence="5">Regulator of chromosome condensation (RCC1) family protein</fullName>
    </submittedName>
</protein>
<gene>
    <name evidence="5" type="ORF">RFI_18215</name>
</gene>